<dbReference type="Proteomes" id="UP000813462">
    <property type="component" value="Unassembled WGS sequence"/>
</dbReference>
<evidence type="ECO:0000256" key="4">
    <source>
        <dbReference type="ARBA" id="ARBA00022737"/>
    </source>
</evidence>
<protein>
    <recommendedName>
        <fullName evidence="6">Gnk2-homologous domain-containing protein</fullName>
    </recommendedName>
</protein>
<dbReference type="Gene3D" id="3.30.430.20">
    <property type="entry name" value="Gnk2 domain, C-X8-C-X2-C motif"/>
    <property type="match status" value="2"/>
</dbReference>
<dbReference type="PANTHER" id="PTHR32411">
    <property type="entry name" value="CYSTEINE-RICH REPEAT SECRETORY PROTEIN 38-RELATED"/>
    <property type="match status" value="1"/>
</dbReference>
<dbReference type="PANTHER" id="PTHR32411:SF43">
    <property type="entry name" value="CYSTEINE-RICH REPEAT SECRETORY PROTEIN 38"/>
    <property type="match status" value="1"/>
</dbReference>
<dbReference type="AlphaFoldDB" id="A0A978VIV5"/>
<keyword evidence="3" id="KW-0732">Signal</keyword>
<dbReference type="CDD" id="cd23509">
    <property type="entry name" value="Gnk2-like"/>
    <property type="match status" value="1"/>
</dbReference>
<gene>
    <name evidence="7" type="ORF">FEM48_Zijuj04G0085700</name>
</gene>
<dbReference type="Pfam" id="PF01657">
    <property type="entry name" value="Stress-antifung"/>
    <property type="match status" value="1"/>
</dbReference>
<name>A0A978VIV5_ZIZJJ</name>
<dbReference type="InterPro" id="IPR002902">
    <property type="entry name" value="GNK2"/>
</dbReference>
<keyword evidence="2" id="KW-0964">Secreted</keyword>
<evidence type="ECO:0000256" key="5">
    <source>
        <dbReference type="ARBA" id="ARBA00038515"/>
    </source>
</evidence>
<evidence type="ECO:0000313" key="7">
    <source>
        <dbReference type="EMBL" id="KAH7533024.1"/>
    </source>
</evidence>
<keyword evidence="4" id="KW-0677">Repeat</keyword>
<comment type="subcellular location">
    <subcellularLocation>
        <location evidence="1">Secreted</location>
    </subcellularLocation>
</comment>
<feature type="domain" description="Gnk2-homologous" evidence="6">
    <location>
        <begin position="9"/>
        <end position="97"/>
    </location>
</feature>
<dbReference type="EMBL" id="JAEACU010000004">
    <property type="protein sequence ID" value="KAH7533024.1"/>
    <property type="molecule type" value="Genomic_DNA"/>
</dbReference>
<comment type="similarity">
    <text evidence="5">Belongs to the cysteine-rich repeat secretory protein family.</text>
</comment>
<evidence type="ECO:0000256" key="2">
    <source>
        <dbReference type="ARBA" id="ARBA00022525"/>
    </source>
</evidence>
<accession>A0A978VIV5</accession>
<comment type="caution">
    <text evidence="7">The sequence shown here is derived from an EMBL/GenBank/DDBJ whole genome shotgun (WGS) entry which is preliminary data.</text>
</comment>
<evidence type="ECO:0000256" key="1">
    <source>
        <dbReference type="ARBA" id="ARBA00004613"/>
    </source>
</evidence>
<reference evidence="7" key="1">
    <citation type="journal article" date="2021" name="Front. Plant Sci.">
        <title>Chromosome-Scale Genome Assembly for Chinese Sour Jujube and Insights Into Its Genome Evolution and Domestication Signature.</title>
        <authorList>
            <person name="Shen L.-Y."/>
            <person name="Luo H."/>
            <person name="Wang X.-L."/>
            <person name="Wang X.-M."/>
            <person name="Qiu X.-J."/>
            <person name="Liu H."/>
            <person name="Zhou S.-S."/>
            <person name="Jia K.-H."/>
            <person name="Nie S."/>
            <person name="Bao Y.-T."/>
            <person name="Zhang R.-G."/>
            <person name="Yun Q.-Z."/>
            <person name="Chai Y.-H."/>
            <person name="Lu J.-Y."/>
            <person name="Li Y."/>
            <person name="Zhao S.-W."/>
            <person name="Mao J.-F."/>
            <person name="Jia S.-G."/>
            <person name="Mao Y.-M."/>
        </authorList>
    </citation>
    <scope>NUCLEOTIDE SEQUENCE</scope>
    <source>
        <strain evidence="7">AT0</strain>
        <tissue evidence="7">Leaf</tissue>
    </source>
</reference>
<proteinExistence type="inferred from homology"/>
<evidence type="ECO:0000256" key="3">
    <source>
        <dbReference type="ARBA" id="ARBA00022729"/>
    </source>
</evidence>
<sequence length="131" mass="15079">MSYFSNKIHPNGRFSLGSKGHDMQRTHGLALCGINVSAIDCKRYVEDSSYEIRQSCPYSRIERPKCLLGTISVLERYAKGSRGARVYTESCSIRYELYNFFSQHELYNFIHKCNKEWGEIEKPHGTCLAQA</sequence>
<dbReference type="InterPro" id="IPR050581">
    <property type="entry name" value="CRR_secretory_protein"/>
</dbReference>
<dbReference type="InterPro" id="IPR038408">
    <property type="entry name" value="GNK2_sf"/>
</dbReference>
<organism evidence="7 8">
    <name type="scientific">Ziziphus jujuba var. spinosa</name>
    <dbReference type="NCBI Taxonomy" id="714518"/>
    <lineage>
        <taxon>Eukaryota</taxon>
        <taxon>Viridiplantae</taxon>
        <taxon>Streptophyta</taxon>
        <taxon>Embryophyta</taxon>
        <taxon>Tracheophyta</taxon>
        <taxon>Spermatophyta</taxon>
        <taxon>Magnoliopsida</taxon>
        <taxon>eudicotyledons</taxon>
        <taxon>Gunneridae</taxon>
        <taxon>Pentapetalae</taxon>
        <taxon>rosids</taxon>
        <taxon>fabids</taxon>
        <taxon>Rosales</taxon>
        <taxon>Rhamnaceae</taxon>
        <taxon>Paliureae</taxon>
        <taxon>Ziziphus</taxon>
    </lineage>
</organism>
<evidence type="ECO:0000313" key="8">
    <source>
        <dbReference type="Proteomes" id="UP000813462"/>
    </source>
</evidence>
<evidence type="ECO:0000259" key="6">
    <source>
        <dbReference type="Pfam" id="PF01657"/>
    </source>
</evidence>
<dbReference type="GO" id="GO:0005576">
    <property type="term" value="C:extracellular region"/>
    <property type="evidence" value="ECO:0007669"/>
    <property type="project" value="UniProtKB-SubCell"/>
</dbReference>